<dbReference type="AlphaFoldDB" id="A0A090ADU0"/>
<dbReference type="PANTHER" id="PTHR39087:SF2">
    <property type="entry name" value="UPF0104 MEMBRANE PROTEIN MJ1595"/>
    <property type="match status" value="1"/>
</dbReference>
<accession>A0A090ADU0</accession>
<evidence type="ECO:0000256" key="4">
    <source>
        <dbReference type="ARBA" id="ARBA00022989"/>
    </source>
</evidence>
<feature type="transmembrane region" description="Helical" evidence="7">
    <location>
        <begin position="98"/>
        <end position="117"/>
    </location>
</feature>
<keyword evidence="9" id="KW-1185">Reference proteome</keyword>
<feature type="transmembrane region" description="Helical" evidence="7">
    <location>
        <begin position="138"/>
        <end position="167"/>
    </location>
</feature>
<dbReference type="GO" id="GO:0005886">
    <property type="term" value="C:plasma membrane"/>
    <property type="evidence" value="ECO:0007669"/>
    <property type="project" value="UniProtKB-SubCell"/>
</dbReference>
<feature type="region of interest" description="Disordered" evidence="6">
    <location>
        <begin position="1"/>
        <end position="24"/>
    </location>
</feature>
<dbReference type="InterPro" id="IPR022791">
    <property type="entry name" value="L-PG_synthase/AglD"/>
</dbReference>
<evidence type="ECO:0000313" key="9">
    <source>
        <dbReference type="Proteomes" id="UP000031623"/>
    </source>
</evidence>
<evidence type="ECO:0000256" key="2">
    <source>
        <dbReference type="ARBA" id="ARBA00022475"/>
    </source>
</evidence>
<protein>
    <submittedName>
        <fullName evidence="8">Uncharacterized protein</fullName>
    </submittedName>
</protein>
<dbReference type="EMBL" id="AP014633">
    <property type="protein sequence ID" value="BAP55029.1"/>
    <property type="molecule type" value="Genomic_DNA"/>
</dbReference>
<dbReference type="Pfam" id="PF03706">
    <property type="entry name" value="LPG_synthase_TM"/>
    <property type="match status" value="1"/>
</dbReference>
<organism evidence="8 9">
    <name type="scientific">Thioploca ingrica</name>
    <dbReference type="NCBI Taxonomy" id="40754"/>
    <lineage>
        <taxon>Bacteria</taxon>
        <taxon>Pseudomonadati</taxon>
        <taxon>Pseudomonadota</taxon>
        <taxon>Gammaproteobacteria</taxon>
        <taxon>Thiotrichales</taxon>
        <taxon>Thiotrichaceae</taxon>
        <taxon>Thioploca</taxon>
    </lineage>
</organism>
<evidence type="ECO:0000256" key="1">
    <source>
        <dbReference type="ARBA" id="ARBA00004651"/>
    </source>
</evidence>
<feature type="transmembrane region" description="Helical" evidence="7">
    <location>
        <begin position="255"/>
        <end position="276"/>
    </location>
</feature>
<gene>
    <name evidence="8" type="ORF">THII_0732</name>
</gene>
<dbReference type="Proteomes" id="UP000031623">
    <property type="component" value="Chromosome"/>
</dbReference>
<dbReference type="PANTHER" id="PTHR39087">
    <property type="entry name" value="UPF0104 MEMBRANE PROTEIN MJ1595"/>
    <property type="match status" value="1"/>
</dbReference>
<dbReference type="STRING" id="40754.THII_0732"/>
<sequence>MPLHNNPDVLEVENPETSSLKTSPKQNKRRHIYFTLISWSLSILILVGMFSVVPFREVWVAIRQVNPLFILLAIVFSLISLGLRGYRWALLFSSHSPVSLQSAFSLTMIELAVNATLPGKVGELVKIGLATKKFRTSVIFTTATVVIERLLDGIILLILLGLSLFLLPSINVERSVQFLGYIINNAIIINLMKTLTFICISLVVIVVGLAIPYTRNTLYHWLSRLPLIGQWINQKTTTIFNDINNALNPLREIRVILQLFLYSVAIWLAQAVYNYLISLGMIGIQLTFLQAVAMTSIAIAVSSIPSAPGAWGVLEAGALFALVILGVPFEQPVGVAYVLTFHAINNLLIVLLGVIFAFREHISLNTIGKDPC</sequence>
<dbReference type="HOGENOM" id="CLU_048072_3_1_6"/>
<feature type="transmembrane region" description="Helical" evidence="7">
    <location>
        <begin position="309"/>
        <end position="329"/>
    </location>
</feature>
<dbReference type="KEGG" id="tig:THII_0732"/>
<keyword evidence="5 7" id="KW-0472">Membrane</keyword>
<feature type="compositionally biased region" description="Polar residues" evidence="6">
    <location>
        <begin position="15"/>
        <end position="24"/>
    </location>
</feature>
<evidence type="ECO:0000256" key="5">
    <source>
        <dbReference type="ARBA" id="ARBA00023136"/>
    </source>
</evidence>
<feature type="transmembrane region" description="Helical" evidence="7">
    <location>
        <begin position="282"/>
        <end position="302"/>
    </location>
</feature>
<evidence type="ECO:0000313" key="8">
    <source>
        <dbReference type="EMBL" id="BAP55029.1"/>
    </source>
</evidence>
<feature type="transmembrane region" description="Helical" evidence="7">
    <location>
        <begin position="187"/>
        <end position="211"/>
    </location>
</feature>
<dbReference type="NCBIfam" id="TIGR00374">
    <property type="entry name" value="flippase-like domain"/>
    <property type="match status" value="1"/>
</dbReference>
<keyword evidence="2" id="KW-1003">Cell membrane</keyword>
<keyword evidence="4 7" id="KW-1133">Transmembrane helix</keyword>
<evidence type="ECO:0000256" key="3">
    <source>
        <dbReference type="ARBA" id="ARBA00022692"/>
    </source>
</evidence>
<feature type="transmembrane region" description="Helical" evidence="7">
    <location>
        <begin position="32"/>
        <end position="53"/>
    </location>
</feature>
<comment type="subcellular location">
    <subcellularLocation>
        <location evidence="1">Cell membrane</location>
        <topology evidence="1">Multi-pass membrane protein</topology>
    </subcellularLocation>
</comment>
<evidence type="ECO:0000256" key="7">
    <source>
        <dbReference type="SAM" id="Phobius"/>
    </source>
</evidence>
<evidence type="ECO:0000256" key="6">
    <source>
        <dbReference type="SAM" id="MobiDB-lite"/>
    </source>
</evidence>
<feature type="transmembrane region" description="Helical" evidence="7">
    <location>
        <begin position="335"/>
        <end position="358"/>
    </location>
</feature>
<feature type="transmembrane region" description="Helical" evidence="7">
    <location>
        <begin position="65"/>
        <end position="86"/>
    </location>
</feature>
<reference evidence="8 9" key="1">
    <citation type="journal article" date="2014" name="ISME J.">
        <title>Ecophysiology of Thioploca ingrica as revealed by the complete genome sequence supplemented with proteomic evidence.</title>
        <authorList>
            <person name="Kojima H."/>
            <person name="Ogura Y."/>
            <person name="Yamamoto N."/>
            <person name="Togashi T."/>
            <person name="Mori H."/>
            <person name="Watanabe T."/>
            <person name="Nemoto F."/>
            <person name="Kurokawa K."/>
            <person name="Hayashi T."/>
            <person name="Fukui M."/>
        </authorList>
    </citation>
    <scope>NUCLEOTIDE SEQUENCE [LARGE SCALE GENOMIC DNA]</scope>
</reference>
<keyword evidence="3 7" id="KW-0812">Transmembrane</keyword>
<proteinExistence type="predicted"/>
<dbReference type="OrthoDB" id="9786506at2"/>
<name>A0A090ADU0_9GAMM</name>